<evidence type="ECO:0000256" key="4">
    <source>
        <dbReference type="SAM" id="MobiDB-lite"/>
    </source>
</evidence>
<dbReference type="PANTHER" id="PTHR10272:SF0">
    <property type="entry name" value="PLATELET-ACTIVATING FACTOR ACETYLHYDROLASE"/>
    <property type="match status" value="1"/>
</dbReference>
<keyword evidence="2" id="KW-0442">Lipid degradation</keyword>
<dbReference type="AlphaFoldDB" id="A0A2P7ALG9"/>
<dbReference type="GO" id="GO:0016042">
    <property type="term" value="P:lipid catabolic process"/>
    <property type="evidence" value="ECO:0007669"/>
    <property type="project" value="UniProtKB-KW"/>
</dbReference>
<keyword evidence="5" id="KW-0732">Signal</keyword>
<keyword evidence="7" id="KW-1185">Reference proteome</keyword>
<keyword evidence="1" id="KW-0378">Hydrolase</keyword>
<dbReference type="GO" id="GO:0003847">
    <property type="term" value="F:1-alkyl-2-acetylglycerophosphocholine esterase activity"/>
    <property type="evidence" value="ECO:0007669"/>
    <property type="project" value="TreeGrafter"/>
</dbReference>
<evidence type="ECO:0000256" key="1">
    <source>
        <dbReference type="ARBA" id="ARBA00022801"/>
    </source>
</evidence>
<dbReference type="PANTHER" id="PTHR10272">
    <property type="entry name" value="PLATELET-ACTIVATING FACTOR ACETYLHYDROLASE"/>
    <property type="match status" value="1"/>
</dbReference>
<protein>
    <recommendedName>
        <fullName evidence="8">Alpha/beta hydrolase</fullName>
    </recommendedName>
</protein>
<reference evidence="7" key="1">
    <citation type="submission" date="2017-11" db="EMBL/GenBank/DDBJ databases">
        <authorList>
            <person name="Kuznetsova I."/>
            <person name="Sazanova A."/>
            <person name="Chirak E."/>
            <person name="Safronova V."/>
            <person name="Willems A."/>
        </authorList>
    </citation>
    <scope>NUCLEOTIDE SEQUENCE [LARGE SCALE GENOMIC DNA]</scope>
    <source>
        <strain evidence="7">PEPV15</strain>
    </source>
</reference>
<comment type="caution">
    <text evidence="6">The sequence shown here is derived from an EMBL/GenBank/DDBJ whole genome shotgun (WGS) entry which is preliminary data.</text>
</comment>
<dbReference type="Gene3D" id="3.40.50.1820">
    <property type="entry name" value="alpha/beta hydrolase"/>
    <property type="match status" value="1"/>
</dbReference>
<evidence type="ECO:0000256" key="3">
    <source>
        <dbReference type="ARBA" id="ARBA00023098"/>
    </source>
</evidence>
<dbReference type="SUPFAM" id="SSF53474">
    <property type="entry name" value="alpha/beta-Hydrolases"/>
    <property type="match status" value="2"/>
</dbReference>
<feature type="region of interest" description="Disordered" evidence="4">
    <location>
        <begin position="58"/>
        <end position="83"/>
    </location>
</feature>
<dbReference type="EMBL" id="PGGN01000006">
    <property type="protein sequence ID" value="PSH55036.1"/>
    <property type="molecule type" value="Genomic_DNA"/>
</dbReference>
<dbReference type="OrthoDB" id="9814760at2"/>
<accession>A0A2P7ALG9</accession>
<dbReference type="Proteomes" id="UP000241158">
    <property type="component" value="Unassembled WGS sequence"/>
</dbReference>
<feature type="signal peptide" evidence="5">
    <location>
        <begin position="1"/>
        <end position="26"/>
    </location>
</feature>
<dbReference type="PROSITE" id="PS51257">
    <property type="entry name" value="PROKAR_LIPOPROTEIN"/>
    <property type="match status" value="1"/>
</dbReference>
<proteinExistence type="predicted"/>
<evidence type="ECO:0000313" key="6">
    <source>
        <dbReference type="EMBL" id="PSH55036.1"/>
    </source>
</evidence>
<evidence type="ECO:0000256" key="5">
    <source>
        <dbReference type="SAM" id="SignalP"/>
    </source>
</evidence>
<feature type="chain" id="PRO_5015145102" description="Alpha/beta hydrolase" evidence="5">
    <location>
        <begin position="27"/>
        <end position="828"/>
    </location>
</feature>
<evidence type="ECO:0000313" key="7">
    <source>
        <dbReference type="Proteomes" id="UP000241158"/>
    </source>
</evidence>
<gene>
    <name evidence="6" type="ORF">CU100_23320</name>
</gene>
<dbReference type="RefSeq" id="WP_106719038.1">
    <property type="nucleotide sequence ID" value="NZ_JACHXT010000002.1"/>
</dbReference>
<keyword evidence="3" id="KW-0443">Lipid metabolism</keyword>
<evidence type="ECO:0000256" key="2">
    <source>
        <dbReference type="ARBA" id="ARBA00022963"/>
    </source>
</evidence>
<sequence length="828" mass="89267">MTQWLKPNTRFACKLAQTACISALLAAALSGCNEDKAPVSGSTFDPVATKAVVETPKLDPKDEPVKGTVTVGKPAGDPVTTGGLATPLPAKVGRFTEIAPDTAGGATFRSSPEMHYDLGNLVASNAFGLASSKDDKALIVPIQGWVRYPQEALSKQAPTRFPVIVFEHGNHDLIDPSYKGYDYLAEELASHGYVVVSLDGTFVNYMAGAGDGDWSGQARAQLILGTLDRLREIDKKGQEGALNVLKGKLDFTRIGIMGHSRGGQGVSNAIKYNQTRVSVHEADLKDVAIEYSAIIKAISAEDLAFAATERLDDEYWGKFGYDSTKISAILLYRSYKDLLNAVIPASTQPAVEPKPETIVPAGIDEEKFRAAYDKYQFALPDVESTKAILSANPSVYAQFFPELAAAFKPAMTIPAVEAKAARIVPASIDDAKFTEAVKKYNIFYAATRETIAPYDFKAAFMLAPMDNNNNLGVNNVPLANLLPTCDGDVSGLYGARSFDHNRIGPVTDMAPRYQIQVFGANHNFYNTEWRDDDSSTSGTGYCSASRPGSIRLNRVDQRRGGSFLINSFMRYHVGGEQKFAAYWNGTAQLPNAACPSTDGPCDERIILTVQKDATRRKLIARFERDDSTDRNELGGTLSLNGFTGSARCDMPIGGDYSASGICTPARLDAFDLLSIADHLQLAWSAPNASVVTDLRGLSARGMDSLTFRIGVVRPMGQEVLVTLTDGASRTATLTASDFSNALYNAPRAKADGRPLVDHPDDAAFAYQGEVKILMNMVAIPLAAFEGVDTNNLKELKLVFPKEGGKVAITDIELQNLGRDKPAQKLAGK</sequence>
<evidence type="ECO:0008006" key="8">
    <source>
        <dbReference type="Google" id="ProtNLM"/>
    </source>
</evidence>
<dbReference type="InterPro" id="IPR029058">
    <property type="entry name" value="AB_hydrolase_fold"/>
</dbReference>
<organism evidence="6 7">
    <name type="scientific">Phyllobacterium endophyticum</name>
    <dbReference type="NCBI Taxonomy" id="1149773"/>
    <lineage>
        <taxon>Bacteria</taxon>
        <taxon>Pseudomonadati</taxon>
        <taxon>Pseudomonadota</taxon>
        <taxon>Alphaproteobacteria</taxon>
        <taxon>Hyphomicrobiales</taxon>
        <taxon>Phyllobacteriaceae</taxon>
        <taxon>Phyllobacterium</taxon>
    </lineage>
</organism>
<name>A0A2P7ALG9_9HYPH</name>